<dbReference type="PROSITE" id="PS00868">
    <property type="entry name" value="CYS_MET_METAB_PP"/>
    <property type="match status" value="1"/>
</dbReference>
<evidence type="ECO:0000313" key="7">
    <source>
        <dbReference type="EMBL" id="HIZ92488.1"/>
    </source>
</evidence>
<dbReference type="GO" id="GO:0019346">
    <property type="term" value="P:transsulfuration"/>
    <property type="evidence" value="ECO:0007669"/>
    <property type="project" value="InterPro"/>
</dbReference>
<evidence type="ECO:0000256" key="4">
    <source>
        <dbReference type="ARBA" id="ARBA00022898"/>
    </source>
</evidence>
<dbReference type="GO" id="GO:0030170">
    <property type="term" value="F:pyridoxal phosphate binding"/>
    <property type="evidence" value="ECO:0007669"/>
    <property type="project" value="InterPro"/>
</dbReference>
<dbReference type="GO" id="GO:0005737">
    <property type="term" value="C:cytoplasm"/>
    <property type="evidence" value="ECO:0007669"/>
    <property type="project" value="TreeGrafter"/>
</dbReference>
<dbReference type="Gene3D" id="3.40.640.10">
    <property type="entry name" value="Type I PLP-dependent aspartate aminotransferase-like (Major domain)"/>
    <property type="match status" value="1"/>
</dbReference>
<sequence>MDKKRLHFETLQLHAGQEQPDPATGARAVPIYQTASYVFRDAQHAADRFALRDAGNIYARLTNDTQAVLETRMAALEGGVAALAVASGAAAITYALQNILRPGDHIVAADNLYGGSYNLIVHTLAAMGITHTIISVNDLDSLDAAIRPETKVVFAETFGNPNSEVTDIRGVAEVAHRHHVPLLIDNTFGTPFLIRPIEHGADIVVHSATKFIGGHGTTLGGVIVDGGRFPWAEYPDKFPTLAHPEPCYHGAVFTHVAGRAAFVTRIRAVLLRDTGAALAPLNAFLLLQGLETLSLRVERHVANALKVVEFLHRHPAVERVNHPSLPEHPCHALYQHYFPNGGGSIFTFEIKGGQDAAWRFIDSLQIFSLLANVADVKSLVIHPATTTHSQLSSEELAAQHITPSTVRLSIGTEHIEDLLADLEQALEKAKGCYSPSEIEENR</sequence>
<dbReference type="Proteomes" id="UP000824108">
    <property type="component" value="Unassembled WGS sequence"/>
</dbReference>
<reference evidence="7" key="2">
    <citation type="submission" date="2021-04" db="EMBL/GenBank/DDBJ databases">
        <authorList>
            <person name="Gilroy R."/>
        </authorList>
    </citation>
    <scope>NUCLEOTIDE SEQUENCE</scope>
    <source>
        <strain evidence="7">CHK118-2852</strain>
    </source>
</reference>
<dbReference type="InterPro" id="IPR054542">
    <property type="entry name" value="Cys_met_metab_PP"/>
</dbReference>
<dbReference type="Pfam" id="PF01053">
    <property type="entry name" value="Cys_Met_Meta_PP"/>
    <property type="match status" value="1"/>
</dbReference>
<evidence type="ECO:0000256" key="1">
    <source>
        <dbReference type="ARBA" id="ARBA00001933"/>
    </source>
</evidence>
<dbReference type="InterPro" id="IPR000277">
    <property type="entry name" value="Cys/Met-Metab_PyrdxlP-dep_enz"/>
</dbReference>
<dbReference type="InterPro" id="IPR006235">
    <property type="entry name" value="OAc-hSer/O-AcSer_sulfhydrylase"/>
</dbReference>
<dbReference type="SUPFAM" id="SSF53383">
    <property type="entry name" value="PLP-dependent transferases"/>
    <property type="match status" value="1"/>
</dbReference>
<dbReference type="InterPro" id="IPR015422">
    <property type="entry name" value="PyrdxlP-dep_Trfase_small"/>
</dbReference>
<dbReference type="NCBIfam" id="TIGR01326">
    <property type="entry name" value="OAH_OAS_sulfhy"/>
    <property type="match status" value="1"/>
</dbReference>
<dbReference type="EMBL" id="DXAV01000084">
    <property type="protein sequence ID" value="HIZ92488.1"/>
    <property type="molecule type" value="Genomic_DNA"/>
</dbReference>
<protein>
    <submittedName>
        <fullName evidence="7">O-acetylhomoserine aminocarboxypropyltransferase/cysteine synthase</fullName>
    </submittedName>
</protein>
<dbReference type="Gene3D" id="3.90.1150.10">
    <property type="entry name" value="Aspartate Aminotransferase, domain 1"/>
    <property type="match status" value="1"/>
</dbReference>
<evidence type="ECO:0000256" key="6">
    <source>
        <dbReference type="RuleBase" id="RU362118"/>
    </source>
</evidence>
<dbReference type="InterPro" id="IPR015421">
    <property type="entry name" value="PyrdxlP-dep_Trfase_major"/>
</dbReference>
<dbReference type="AlphaFoldDB" id="A0A9D2GYV2"/>
<dbReference type="InterPro" id="IPR015424">
    <property type="entry name" value="PyrdxlP-dep_Trfase"/>
</dbReference>
<dbReference type="PANTHER" id="PTHR43797:SF2">
    <property type="entry name" value="HOMOCYSTEINE_CYSTEINE SYNTHASE"/>
    <property type="match status" value="1"/>
</dbReference>
<gene>
    <name evidence="7" type="ORF">H9807_10305</name>
</gene>
<keyword evidence="4 5" id="KW-0663">Pyridoxal phosphate</keyword>
<dbReference type="PANTHER" id="PTHR43797">
    <property type="entry name" value="HOMOCYSTEINE/CYSTEINE SYNTHASE"/>
    <property type="match status" value="1"/>
</dbReference>
<dbReference type="FunFam" id="3.40.640.10:FF:000035">
    <property type="entry name" value="O-succinylhomoserine sulfhydrylase"/>
    <property type="match status" value="1"/>
</dbReference>
<comment type="caution">
    <text evidence="7">The sequence shown here is derived from an EMBL/GenBank/DDBJ whole genome shotgun (WGS) entry which is preliminary data.</text>
</comment>
<proteinExistence type="inferred from homology"/>
<comment type="similarity">
    <text evidence="2 6">Belongs to the trans-sulfuration enzymes family.</text>
</comment>
<keyword evidence="3" id="KW-0808">Transferase</keyword>
<dbReference type="GO" id="GO:0004124">
    <property type="term" value="F:cysteine synthase activity"/>
    <property type="evidence" value="ECO:0007669"/>
    <property type="project" value="TreeGrafter"/>
</dbReference>
<evidence type="ECO:0000256" key="5">
    <source>
        <dbReference type="PIRSR" id="PIRSR001434-2"/>
    </source>
</evidence>
<evidence type="ECO:0000256" key="2">
    <source>
        <dbReference type="ARBA" id="ARBA00009077"/>
    </source>
</evidence>
<reference evidence="7" key="1">
    <citation type="journal article" date="2021" name="PeerJ">
        <title>Extensive microbial diversity within the chicken gut microbiome revealed by metagenomics and culture.</title>
        <authorList>
            <person name="Gilroy R."/>
            <person name="Ravi A."/>
            <person name="Getino M."/>
            <person name="Pursley I."/>
            <person name="Horton D.L."/>
            <person name="Alikhan N.F."/>
            <person name="Baker D."/>
            <person name="Gharbi K."/>
            <person name="Hall N."/>
            <person name="Watson M."/>
            <person name="Adriaenssens E.M."/>
            <person name="Foster-Nyarko E."/>
            <person name="Jarju S."/>
            <person name="Secka A."/>
            <person name="Antonio M."/>
            <person name="Oren A."/>
            <person name="Chaudhuri R.R."/>
            <person name="La Ragione R."/>
            <person name="Hildebrand F."/>
            <person name="Pallen M.J."/>
        </authorList>
    </citation>
    <scope>NUCLEOTIDE SEQUENCE</scope>
    <source>
        <strain evidence="7">CHK118-2852</strain>
    </source>
</reference>
<dbReference type="CDD" id="cd00614">
    <property type="entry name" value="CGS_like"/>
    <property type="match status" value="1"/>
</dbReference>
<dbReference type="GO" id="GO:0006535">
    <property type="term" value="P:cysteine biosynthetic process from serine"/>
    <property type="evidence" value="ECO:0007669"/>
    <property type="project" value="TreeGrafter"/>
</dbReference>
<name>A0A9D2GYV2_9BACE</name>
<dbReference type="GO" id="GO:0003961">
    <property type="term" value="F:O-acetylhomoserine aminocarboxypropyltransferase activity"/>
    <property type="evidence" value="ECO:0007669"/>
    <property type="project" value="TreeGrafter"/>
</dbReference>
<evidence type="ECO:0000313" key="8">
    <source>
        <dbReference type="Proteomes" id="UP000824108"/>
    </source>
</evidence>
<accession>A0A9D2GYV2</accession>
<dbReference type="GO" id="GO:0071269">
    <property type="term" value="P:L-homocysteine biosynthetic process"/>
    <property type="evidence" value="ECO:0007669"/>
    <property type="project" value="TreeGrafter"/>
</dbReference>
<evidence type="ECO:0000256" key="3">
    <source>
        <dbReference type="ARBA" id="ARBA00022679"/>
    </source>
</evidence>
<organism evidence="7 8">
    <name type="scientific">Candidatus Bacteroides merdavium</name>
    <dbReference type="NCBI Taxonomy" id="2838472"/>
    <lineage>
        <taxon>Bacteria</taxon>
        <taxon>Pseudomonadati</taxon>
        <taxon>Bacteroidota</taxon>
        <taxon>Bacteroidia</taxon>
        <taxon>Bacteroidales</taxon>
        <taxon>Bacteroidaceae</taxon>
        <taxon>Bacteroides</taxon>
    </lineage>
</organism>
<feature type="modified residue" description="N6-(pyridoxal phosphate)lysine" evidence="5">
    <location>
        <position position="210"/>
    </location>
</feature>
<comment type="cofactor">
    <cofactor evidence="1 6">
        <name>pyridoxal 5'-phosphate</name>
        <dbReference type="ChEBI" id="CHEBI:597326"/>
    </cofactor>
</comment>
<dbReference type="PIRSF" id="PIRSF001434">
    <property type="entry name" value="CGS"/>
    <property type="match status" value="1"/>
</dbReference>